<dbReference type="Pfam" id="PF00149">
    <property type="entry name" value="Metallophos"/>
    <property type="match status" value="1"/>
</dbReference>
<dbReference type="PANTHER" id="PTHR31302:SF31">
    <property type="entry name" value="PHOSPHODIESTERASE YAEI"/>
    <property type="match status" value="1"/>
</dbReference>
<dbReference type="SUPFAM" id="SSF56300">
    <property type="entry name" value="Metallo-dependent phosphatases"/>
    <property type="match status" value="1"/>
</dbReference>
<dbReference type="STRING" id="1618356.UU93_C0016G0009"/>
<evidence type="ECO:0000256" key="2">
    <source>
        <dbReference type="ARBA" id="ARBA00022801"/>
    </source>
</evidence>
<evidence type="ECO:0000313" key="5">
    <source>
        <dbReference type="Proteomes" id="UP000034160"/>
    </source>
</evidence>
<dbReference type="EMBL" id="LCCN01000016">
    <property type="protein sequence ID" value="KKS31607.1"/>
    <property type="molecule type" value="Genomic_DNA"/>
</dbReference>
<sequence>MASKKILWTTDIHLNFLTDNDLELFIADIKNQSPDALLIGGDIGEAPSVCSYLRKLEQSIDCPIYFVLGNHDYYRGSLSKVNEDIQRLSKSSKKLIFLDAVPFIELTKEVALVGYGGWADGKFGDYDAYNILLNDYILIKEFIGLNKNQRLKKLNELGSEAASKIEDDLISAFKNHKKVLCLTHVPPFKESCWHEGKISDDDYLPHFSCKSVGVMMNKIMQTKPDCYLEVLCGHTHSSGSAQILDNLKVITGKASYGKPEIQKIIYL</sequence>
<organism evidence="4 5">
    <name type="scientific">Candidatus Amesbacteria bacterium GW2011_GWA2_42_12</name>
    <dbReference type="NCBI Taxonomy" id="1618356"/>
    <lineage>
        <taxon>Bacteria</taxon>
        <taxon>Candidatus Amesiibacteriota</taxon>
    </lineage>
</organism>
<gene>
    <name evidence="4" type="ORF">UU93_C0016G0009</name>
</gene>
<keyword evidence="1" id="KW-0479">Metal-binding</keyword>
<evidence type="ECO:0000259" key="3">
    <source>
        <dbReference type="Pfam" id="PF00149"/>
    </source>
</evidence>
<dbReference type="Gene3D" id="3.60.21.10">
    <property type="match status" value="1"/>
</dbReference>
<comment type="caution">
    <text evidence="4">The sequence shown here is derived from an EMBL/GenBank/DDBJ whole genome shotgun (WGS) entry which is preliminary data.</text>
</comment>
<dbReference type="GO" id="GO:0009245">
    <property type="term" value="P:lipid A biosynthetic process"/>
    <property type="evidence" value="ECO:0007669"/>
    <property type="project" value="TreeGrafter"/>
</dbReference>
<dbReference type="InterPro" id="IPR029052">
    <property type="entry name" value="Metallo-depent_PP-like"/>
</dbReference>
<dbReference type="Proteomes" id="UP000034160">
    <property type="component" value="Unassembled WGS sequence"/>
</dbReference>
<proteinExistence type="predicted"/>
<reference evidence="4 5" key="1">
    <citation type="journal article" date="2015" name="Nature">
        <title>rRNA introns, odd ribosomes, and small enigmatic genomes across a large radiation of phyla.</title>
        <authorList>
            <person name="Brown C.T."/>
            <person name="Hug L.A."/>
            <person name="Thomas B.C."/>
            <person name="Sharon I."/>
            <person name="Castelle C.J."/>
            <person name="Singh A."/>
            <person name="Wilkins M.J."/>
            <person name="Williams K.H."/>
            <person name="Banfield J.F."/>
        </authorList>
    </citation>
    <scope>NUCLEOTIDE SEQUENCE [LARGE SCALE GENOMIC DNA]</scope>
</reference>
<dbReference type="PANTHER" id="PTHR31302">
    <property type="entry name" value="TRANSMEMBRANE PROTEIN WITH METALLOPHOSPHOESTERASE DOMAIN-RELATED"/>
    <property type="match status" value="1"/>
</dbReference>
<dbReference type="InterPro" id="IPR004843">
    <property type="entry name" value="Calcineurin-like_PHP"/>
</dbReference>
<keyword evidence="2" id="KW-0378">Hydrolase</keyword>
<dbReference type="GO" id="GO:0008758">
    <property type="term" value="F:UDP-2,3-diacylglucosamine hydrolase activity"/>
    <property type="evidence" value="ECO:0007669"/>
    <property type="project" value="TreeGrafter"/>
</dbReference>
<dbReference type="InterPro" id="IPR051158">
    <property type="entry name" value="Metallophosphoesterase_sf"/>
</dbReference>
<evidence type="ECO:0000256" key="1">
    <source>
        <dbReference type="ARBA" id="ARBA00022723"/>
    </source>
</evidence>
<dbReference type="AlphaFoldDB" id="A0A0G0Y4M5"/>
<name>A0A0G0Y4M5_9BACT</name>
<accession>A0A0G0Y4M5</accession>
<dbReference type="GO" id="GO:0046872">
    <property type="term" value="F:metal ion binding"/>
    <property type="evidence" value="ECO:0007669"/>
    <property type="project" value="UniProtKB-KW"/>
</dbReference>
<protein>
    <submittedName>
        <fullName evidence="4">Calcineurin-like protein phosphoesterase</fullName>
    </submittedName>
</protein>
<dbReference type="GO" id="GO:0016020">
    <property type="term" value="C:membrane"/>
    <property type="evidence" value="ECO:0007669"/>
    <property type="project" value="GOC"/>
</dbReference>
<evidence type="ECO:0000313" key="4">
    <source>
        <dbReference type="EMBL" id="KKS31607.1"/>
    </source>
</evidence>
<feature type="domain" description="Calcineurin-like phosphoesterase" evidence="3">
    <location>
        <begin position="5"/>
        <end position="237"/>
    </location>
</feature>